<dbReference type="GO" id="GO:0019290">
    <property type="term" value="P:siderophore biosynthetic process"/>
    <property type="evidence" value="ECO:0007669"/>
    <property type="project" value="TreeGrafter"/>
</dbReference>
<proteinExistence type="predicted"/>
<dbReference type="InterPro" id="IPR005153">
    <property type="entry name" value="MbtH-like_dom"/>
</dbReference>
<dbReference type="AlphaFoldDB" id="A0A222WRZ8"/>
<dbReference type="SUPFAM" id="SSF160582">
    <property type="entry name" value="MbtH-like"/>
    <property type="match status" value="1"/>
</dbReference>
<reference evidence="2 3" key="1">
    <citation type="submission" date="2017-03" db="EMBL/GenBank/DDBJ databases">
        <title>Complete genome sequence of Paenibacillus Kribbensis producing bioflocculants.</title>
        <authorList>
            <person name="Lee H.-G."/>
            <person name="Oh H.-M."/>
        </authorList>
    </citation>
    <scope>NUCLEOTIDE SEQUENCE [LARGE SCALE GENOMIC DNA]</scope>
    <source>
        <strain evidence="2 3">AM49</strain>
    </source>
</reference>
<dbReference type="Gene3D" id="3.90.820.10">
    <property type="entry name" value="Structural Genomics, Unknown Function 30-nov-00 1gh9 Mol_id"/>
    <property type="match status" value="1"/>
</dbReference>
<feature type="domain" description="MbtH-like" evidence="1">
    <location>
        <begin position="3"/>
        <end position="53"/>
    </location>
</feature>
<keyword evidence="3" id="KW-1185">Reference proteome</keyword>
<dbReference type="RefSeq" id="WP_007429477.1">
    <property type="nucleotide sequence ID" value="NZ_CP020028.1"/>
</dbReference>
<dbReference type="PANTHER" id="PTHR38444">
    <property type="entry name" value="ENTEROBACTIN BIOSYNTHESIS PROTEIN YBDZ"/>
    <property type="match status" value="1"/>
</dbReference>
<protein>
    <submittedName>
        <fullName evidence="2">MbtH family protein</fullName>
    </submittedName>
</protein>
<name>A0A222WRZ8_9BACL</name>
<accession>A0A222WRZ8</accession>
<dbReference type="EMBL" id="CP020028">
    <property type="protein sequence ID" value="ASR48463.1"/>
    <property type="molecule type" value="Genomic_DNA"/>
</dbReference>
<evidence type="ECO:0000313" key="2">
    <source>
        <dbReference type="EMBL" id="ASR48463.1"/>
    </source>
</evidence>
<evidence type="ECO:0000259" key="1">
    <source>
        <dbReference type="SMART" id="SM00923"/>
    </source>
</evidence>
<dbReference type="Proteomes" id="UP000214666">
    <property type="component" value="Chromosome"/>
</dbReference>
<dbReference type="OrthoDB" id="7584480at2"/>
<evidence type="ECO:0000313" key="3">
    <source>
        <dbReference type="Proteomes" id="UP000214666"/>
    </source>
</evidence>
<organism evidence="2 3">
    <name type="scientific">Paenibacillus kribbensis</name>
    <dbReference type="NCBI Taxonomy" id="172713"/>
    <lineage>
        <taxon>Bacteria</taxon>
        <taxon>Bacillati</taxon>
        <taxon>Bacillota</taxon>
        <taxon>Bacilli</taxon>
        <taxon>Bacillales</taxon>
        <taxon>Paenibacillaceae</taxon>
        <taxon>Paenibacillus</taxon>
    </lineage>
</organism>
<dbReference type="STRING" id="172713.GCA_001705305_00198"/>
<dbReference type="InterPro" id="IPR038020">
    <property type="entry name" value="MbtH-like_sf"/>
</dbReference>
<dbReference type="SMART" id="SM00923">
    <property type="entry name" value="MbtH"/>
    <property type="match status" value="1"/>
</dbReference>
<gene>
    <name evidence="2" type="ORF">B4V02_18055</name>
</gene>
<dbReference type="GO" id="GO:0005829">
    <property type="term" value="C:cytosol"/>
    <property type="evidence" value="ECO:0007669"/>
    <property type="project" value="TreeGrafter"/>
</dbReference>
<dbReference type="KEGG" id="pkb:B4V02_18055"/>
<sequence length="72" mass="8367">MVNPFEQNEGGYLVLMNGEGQYSLWPDFQHVPAGWEVVHQTDSREACMDYISTHWTDMRPDSLRPKADAVRR</sequence>
<dbReference type="Pfam" id="PF03621">
    <property type="entry name" value="MbtH"/>
    <property type="match status" value="1"/>
</dbReference>
<dbReference type="InterPro" id="IPR037407">
    <property type="entry name" value="MLP_fam"/>
</dbReference>
<dbReference type="PANTHER" id="PTHR38444:SF1">
    <property type="entry name" value="ENTEROBACTIN BIOSYNTHESIS PROTEIN YBDZ"/>
    <property type="match status" value="1"/>
</dbReference>